<dbReference type="InterPro" id="IPR011009">
    <property type="entry name" value="Kinase-like_dom_sf"/>
</dbReference>
<reference evidence="10" key="1">
    <citation type="submission" date="2007-03" db="EMBL/GenBank/DDBJ databases">
        <title>Paralysis of nematodes : shifts in the transcriptome of the nematode-trapping fungus Monacrosporium haptotylum during infection of Caenorhabditis elegans.</title>
        <authorList>
            <person name="Fekete C."/>
            <person name="Tholander M."/>
            <person name="Rajashekar B."/>
            <person name="Ahren D."/>
            <person name="Friman E."/>
            <person name="Johansson T."/>
            <person name="Tunlid A."/>
        </authorList>
    </citation>
    <scope>NUCLEOTIDE SEQUENCE</scope>
    <source>
        <strain evidence="10">CBS 200.50</strain>
    </source>
</reference>
<evidence type="ECO:0000259" key="9">
    <source>
        <dbReference type="Pfam" id="PF01163"/>
    </source>
</evidence>
<keyword evidence="5" id="KW-0418">Kinase</keyword>
<sequence length="186" mass="21116">MASTPTRDYGSSDLAPGSWIILKSMVYARTLINRDKVMGENNVYQHIHGLGIGPDFLGHVIEEDRTTGFLLKYIQNFRIAESRDLDLCRKVLSKLHALGIVHGNISKWNFLVDDNDTRVTIVDFGQSKRGLPEDLEAEMKLLPVKLQETYPRTTDLDDQPIWESDPFTLHGNPVFSEEFKEPSDLA</sequence>
<evidence type="ECO:0000256" key="8">
    <source>
        <dbReference type="ARBA" id="ARBA00048679"/>
    </source>
</evidence>
<comment type="catalytic activity">
    <reaction evidence="8">
        <text>L-seryl-[protein] + ATP = O-phospho-L-seryl-[protein] + ADP + H(+)</text>
        <dbReference type="Rhea" id="RHEA:17989"/>
        <dbReference type="Rhea" id="RHEA-COMP:9863"/>
        <dbReference type="Rhea" id="RHEA-COMP:11604"/>
        <dbReference type="ChEBI" id="CHEBI:15378"/>
        <dbReference type="ChEBI" id="CHEBI:29999"/>
        <dbReference type="ChEBI" id="CHEBI:30616"/>
        <dbReference type="ChEBI" id="CHEBI:83421"/>
        <dbReference type="ChEBI" id="CHEBI:456216"/>
        <dbReference type="EC" id="2.7.11.1"/>
    </reaction>
</comment>
<evidence type="ECO:0000256" key="4">
    <source>
        <dbReference type="ARBA" id="ARBA00022741"/>
    </source>
</evidence>
<feature type="domain" description="RIO-type" evidence="9">
    <location>
        <begin position="79"/>
        <end position="127"/>
    </location>
</feature>
<keyword evidence="4" id="KW-0547">Nucleotide-binding</keyword>
<dbReference type="AlphaFoldDB" id="B2BK90"/>
<dbReference type="EC" id="2.7.11.1" evidence="1"/>
<evidence type="ECO:0000256" key="6">
    <source>
        <dbReference type="ARBA" id="ARBA00022840"/>
    </source>
</evidence>
<keyword evidence="3" id="KW-0808">Transferase</keyword>
<dbReference type="Pfam" id="PF01163">
    <property type="entry name" value="RIO1"/>
    <property type="match status" value="1"/>
</dbReference>
<comment type="catalytic activity">
    <reaction evidence="7">
        <text>L-threonyl-[protein] + ATP = O-phospho-L-threonyl-[protein] + ADP + H(+)</text>
        <dbReference type="Rhea" id="RHEA:46608"/>
        <dbReference type="Rhea" id="RHEA-COMP:11060"/>
        <dbReference type="Rhea" id="RHEA-COMP:11605"/>
        <dbReference type="ChEBI" id="CHEBI:15378"/>
        <dbReference type="ChEBI" id="CHEBI:30013"/>
        <dbReference type="ChEBI" id="CHEBI:30616"/>
        <dbReference type="ChEBI" id="CHEBI:61977"/>
        <dbReference type="ChEBI" id="CHEBI:456216"/>
        <dbReference type="EC" id="2.7.11.1"/>
    </reaction>
</comment>
<name>B2BK90_9PEZI</name>
<evidence type="ECO:0000256" key="1">
    <source>
        <dbReference type="ARBA" id="ARBA00012513"/>
    </source>
</evidence>
<accession>B2BK90</accession>
<evidence type="ECO:0000256" key="3">
    <source>
        <dbReference type="ARBA" id="ARBA00022679"/>
    </source>
</evidence>
<evidence type="ECO:0000256" key="7">
    <source>
        <dbReference type="ARBA" id="ARBA00047899"/>
    </source>
</evidence>
<proteinExistence type="evidence at transcript level"/>
<evidence type="ECO:0000256" key="2">
    <source>
        <dbReference type="ARBA" id="ARBA00022527"/>
    </source>
</evidence>
<dbReference type="GO" id="GO:0004674">
    <property type="term" value="F:protein serine/threonine kinase activity"/>
    <property type="evidence" value="ECO:0007669"/>
    <property type="project" value="UniProtKB-KW"/>
</dbReference>
<keyword evidence="6" id="KW-0067">ATP-binding</keyword>
<organism evidence="10">
    <name type="scientific">Dactylellina haptotyla</name>
    <dbReference type="NCBI Taxonomy" id="430498"/>
    <lineage>
        <taxon>Eukaryota</taxon>
        <taxon>Fungi</taxon>
        <taxon>Dikarya</taxon>
        <taxon>Ascomycota</taxon>
        <taxon>Pezizomycotina</taxon>
        <taxon>Orbiliomycetes</taxon>
        <taxon>Orbiliales</taxon>
        <taxon>Orbiliaceae</taxon>
        <taxon>Dactylellina</taxon>
    </lineage>
</organism>
<keyword evidence="2" id="KW-0723">Serine/threonine-protein kinase</keyword>
<dbReference type="Gene3D" id="1.10.510.10">
    <property type="entry name" value="Transferase(Phosphotransferase) domain 1"/>
    <property type="match status" value="1"/>
</dbReference>
<protein>
    <recommendedName>
        <fullName evidence="1">non-specific serine/threonine protein kinase</fullName>
        <ecNumber evidence="1">2.7.11.1</ecNumber>
    </recommendedName>
</protein>
<evidence type="ECO:0000256" key="5">
    <source>
        <dbReference type="ARBA" id="ARBA00022777"/>
    </source>
</evidence>
<dbReference type="GO" id="GO:0005524">
    <property type="term" value="F:ATP binding"/>
    <property type="evidence" value="ECO:0007669"/>
    <property type="project" value="UniProtKB-KW"/>
</dbReference>
<dbReference type="EMBL" id="EF530653">
    <property type="protein sequence ID" value="ABU41925.1"/>
    <property type="molecule type" value="mRNA"/>
</dbReference>
<dbReference type="SUPFAM" id="SSF56112">
    <property type="entry name" value="Protein kinase-like (PK-like)"/>
    <property type="match status" value="1"/>
</dbReference>
<dbReference type="InterPro" id="IPR018934">
    <property type="entry name" value="RIO_dom"/>
</dbReference>
<evidence type="ECO:0000313" key="10">
    <source>
        <dbReference type="EMBL" id="ABU41925.1"/>
    </source>
</evidence>